<dbReference type="InterPro" id="IPR050984">
    <property type="entry name" value="Gfo/Idh/MocA_domain"/>
</dbReference>
<protein>
    <submittedName>
        <fullName evidence="5">Oxidoreductase</fullName>
    </submittedName>
</protein>
<organism evidence="5 6">
    <name type="scientific">Christiangramia fulva</name>
    <dbReference type="NCBI Taxonomy" id="2126553"/>
    <lineage>
        <taxon>Bacteria</taxon>
        <taxon>Pseudomonadati</taxon>
        <taxon>Bacteroidota</taxon>
        <taxon>Flavobacteriia</taxon>
        <taxon>Flavobacteriales</taxon>
        <taxon>Flavobacteriaceae</taxon>
        <taxon>Christiangramia</taxon>
    </lineage>
</organism>
<evidence type="ECO:0000313" key="5">
    <source>
        <dbReference type="EMBL" id="AVR46148.1"/>
    </source>
</evidence>
<dbReference type="GO" id="GO:0000166">
    <property type="term" value="F:nucleotide binding"/>
    <property type="evidence" value="ECO:0007669"/>
    <property type="project" value="InterPro"/>
</dbReference>
<feature type="domain" description="Gfo/Idh/MocA-like oxidoreductase N-terminal" evidence="3">
    <location>
        <begin position="4"/>
        <end position="121"/>
    </location>
</feature>
<proteinExistence type="inferred from homology"/>
<evidence type="ECO:0000256" key="1">
    <source>
        <dbReference type="ARBA" id="ARBA00010928"/>
    </source>
</evidence>
<dbReference type="RefSeq" id="WP_107012922.1">
    <property type="nucleotide sequence ID" value="NZ_CP028136.1"/>
</dbReference>
<gene>
    <name evidence="5" type="ORF">C7S20_13270</name>
</gene>
<dbReference type="PANTHER" id="PTHR22604">
    <property type="entry name" value="OXIDOREDUCTASES"/>
    <property type="match status" value="1"/>
</dbReference>
<name>A0A2R3Z7E3_9FLAO</name>
<dbReference type="Pfam" id="PF22725">
    <property type="entry name" value="GFO_IDH_MocA_C3"/>
    <property type="match status" value="1"/>
</dbReference>
<evidence type="ECO:0000259" key="3">
    <source>
        <dbReference type="Pfam" id="PF01408"/>
    </source>
</evidence>
<dbReference type="Gene3D" id="3.40.50.720">
    <property type="entry name" value="NAD(P)-binding Rossmann-like Domain"/>
    <property type="match status" value="1"/>
</dbReference>
<dbReference type="EMBL" id="CP028136">
    <property type="protein sequence ID" value="AVR46148.1"/>
    <property type="molecule type" value="Genomic_DNA"/>
</dbReference>
<evidence type="ECO:0000313" key="6">
    <source>
        <dbReference type="Proteomes" id="UP000241507"/>
    </source>
</evidence>
<accession>A0A2R3Z7E3</accession>
<comment type="similarity">
    <text evidence="1">Belongs to the Gfo/Idh/MocA family.</text>
</comment>
<sequence length="324" mass="36535">MKKIKWGIVGLGKIANKFAKDLLVVQNAELYAVASRNLEKAEAFKKEYQAQKAYGSYEELMEDKAVDVVYVATPHVLHHSISVACMKKGIAVLCEKPFAMNTEEVKEMIKTARENKVFLMEAMWTRFLPHFEFMLMEINSGKMGKIKSIKADFGFPAEFDVNGRLFNKSLGGGSLLDIGIYPVFLAYSLLGKPDKIEAEAKFAETGVDSSCEIKFHYKNGATALLESTVLKKTPTTAEIELEKGNIFINSRFHEPSSINILMNEEKWVKEFDVNTTGYFYEAEHVTQMLLEGKTESEKMSFNSSLDLIGLLDAIRKEIALEYDL</sequence>
<dbReference type="GO" id="GO:0016491">
    <property type="term" value="F:oxidoreductase activity"/>
    <property type="evidence" value="ECO:0007669"/>
    <property type="project" value="UniProtKB-KW"/>
</dbReference>
<dbReference type="AlphaFoldDB" id="A0A2R3Z7E3"/>
<evidence type="ECO:0000259" key="4">
    <source>
        <dbReference type="Pfam" id="PF22725"/>
    </source>
</evidence>
<dbReference type="SUPFAM" id="SSF55347">
    <property type="entry name" value="Glyceraldehyde-3-phosphate dehydrogenase-like, C-terminal domain"/>
    <property type="match status" value="1"/>
</dbReference>
<dbReference type="OrthoDB" id="9815825at2"/>
<dbReference type="InterPro" id="IPR055170">
    <property type="entry name" value="GFO_IDH_MocA-like_dom"/>
</dbReference>
<evidence type="ECO:0000256" key="2">
    <source>
        <dbReference type="ARBA" id="ARBA00023002"/>
    </source>
</evidence>
<dbReference type="Proteomes" id="UP000241507">
    <property type="component" value="Chromosome"/>
</dbReference>
<dbReference type="Pfam" id="PF01408">
    <property type="entry name" value="GFO_IDH_MocA"/>
    <property type="match status" value="1"/>
</dbReference>
<feature type="domain" description="GFO/IDH/MocA-like oxidoreductase" evidence="4">
    <location>
        <begin position="138"/>
        <end position="246"/>
    </location>
</feature>
<dbReference type="InterPro" id="IPR000683">
    <property type="entry name" value="Gfo/Idh/MocA-like_OxRdtase_N"/>
</dbReference>
<dbReference type="PANTHER" id="PTHR22604:SF105">
    <property type="entry name" value="TRANS-1,2-DIHYDROBENZENE-1,2-DIOL DEHYDROGENASE"/>
    <property type="match status" value="1"/>
</dbReference>
<dbReference type="InterPro" id="IPR036291">
    <property type="entry name" value="NAD(P)-bd_dom_sf"/>
</dbReference>
<dbReference type="SUPFAM" id="SSF51735">
    <property type="entry name" value="NAD(P)-binding Rossmann-fold domains"/>
    <property type="match status" value="1"/>
</dbReference>
<keyword evidence="6" id="KW-1185">Reference proteome</keyword>
<keyword evidence="2" id="KW-0560">Oxidoreductase</keyword>
<reference evidence="6" key="1">
    <citation type="submission" date="2018-03" db="EMBL/GenBank/DDBJ databases">
        <title>Gramella fulva sp. nov., isolated from a dry surface of tidal flat.</title>
        <authorList>
            <person name="Hwang S.H."/>
            <person name="Hwang W.M."/>
            <person name="Kang K."/>
            <person name="Ahn T.-Y."/>
        </authorList>
    </citation>
    <scope>NUCLEOTIDE SEQUENCE [LARGE SCALE GENOMIC DNA]</scope>
    <source>
        <strain evidence="6">SH35</strain>
    </source>
</reference>
<dbReference type="Gene3D" id="3.30.360.10">
    <property type="entry name" value="Dihydrodipicolinate Reductase, domain 2"/>
    <property type="match status" value="1"/>
</dbReference>
<dbReference type="KEGG" id="grs:C7S20_13270"/>